<dbReference type="Gene3D" id="3.40.50.300">
    <property type="entry name" value="P-loop containing nucleotide triphosphate hydrolases"/>
    <property type="match status" value="2"/>
</dbReference>
<feature type="domain" description="Polyphosphate kinase-2-related" evidence="1">
    <location>
        <begin position="13"/>
        <end position="235"/>
    </location>
</feature>
<comment type="caution">
    <text evidence="2">The sequence shown here is derived from an EMBL/GenBank/DDBJ whole genome shotgun (WGS) entry which is preliminary data.</text>
</comment>
<dbReference type="GO" id="GO:0043751">
    <property type="term" value="F:polyphosphate:AMP phosphotransferase activity"/>
    <property type="evidence" value="ECO:0007669"/>
    <property type="project" value="InterPro"/>
</dbReference>
<evidence type="ECO:0000313" key="2">
    <source>
        <dbReference type="EMBL" id="MBC8611003.1"/>
    </source>
</evidence>
<dbReference type="GO" id="GO:0006797">
    <property type="term" value="P:polyphosphate metabolic process"/>
    <property type="evidence" value="ECO:0007669"/>
    <property type="project" value="InterPro"/>
</dbReference>
<gene>
    <name evidence="2" type="primary">pap</name>
    <name evidence="2" type="ORF">H8702_07690</name>
</gene>
<dbReference type="InterPro" id="IPR022488">
    <property type="entry name" value="PPK2-related"/>
</dbReference>
<dbReference type="Proteomes" id="UP000632659">
    <property type="component" value="Unassembled WGS sequence"/>
</dbReference>
<dbReference type="PANTHER" id="PTHR34383">
    <property type="entry name" value="POLYPHOSPHATE:AMP PHOSPHOTRANSFERASE-RELATED"/>
    <property type="match status" value="1"/>
</dbReference>
<sequence>MLEKVNLKKVMIKEEYKPEAERLKLRLTELQQQVKEKKLPVIILFDGWGAAGKGSLISKLILNFDPRGAGVTSFVGADAAESRKPLLWRYWTAIPAQGEIAVFDRSWYQDITTAVLEEKVSRKERLRRIESVKTFERQLADDGTLLIKFFLHIDQKEQKKRFSKLEENKNTAWRVTELDWKRNRHYDDYYQVFDQTLRETSTEYAPWQIVGSHDQNSAVIQIYRTVVSEIERALERKDDKPASEEIQPGDFDLVSIPKLSEIRLDKQIEPDRYQQQLKEAQAKLKKLHNKLYRKKIPVVIAYEGWDAAGKGGNIKRVAAALDPRGYEVIPVAAPDKTELAHHYLWRFWKRLPKTGHIAIFDRTWYGRVMVERIEGFCTQDQWRRAYREINEFEKELSDWGAVIVKFWIHIDQDEQLKRFKERENTPAKRWKITEEDWRNREKWSLYEEAVNDMLRNTSTDFAPWNIIESQDKRFARIKALKILISAIEERLEKES</sequence>
<reference evidence="2" key="1">
    <citation type="submission" date="2020-08" db="EMBL/GenBank/DDBJ databases">
        <title>Genome public.</title>
        <authorList>
            <person name="Liu C."/>
            <person name="Sun Q."/>
        </authorList>
    </citation>
    <scope>NUCLEOTIDE SEQUENCE</scope>
    <source>
        <strain evidence="2">NSJ-15</strain>
    </source>
</reference>
<dbReference type="RefSeq" id="WP_187536504.1">
    <property type="nucleotide sequence ID" value="NZ_JACRTL010000003.1"/>
</dbReference>
<accession>A0A8J6PCU9</accession>
<dbReference type="Pfam" id="PF03976">
    <property type="entry name" value="PPK2"/>
    <property type="match status" value="2"/>
</dbReference>
<feature type="domain" description="Polyphosphate kinase-2-related" evidence="1">
    <location>
        <begin position="269"/>
        <end position="492"/>
    </location>
</feature>
<dbReference type="InterPro" id="IPR022489">
    <property type="entry name" value="PolyP_AMP_Tfrase"/>
</dbReference>
<evidence type="ECO:0000313" key="3">
    <source>
        <dbReference type="Proteomes" id="UP000632659"/>
    </source>
</evidence>
<dbReference type="AlphaFoldDB" id="A0A8J6PCU9"/>
<evidence type="ECO:0000259" key="1">
    <source>
        <dbReference type="Pfam" id="PF03976"/>
    </source>
</evidence>
<organism evidence="2 3">
    <name type="scientific">Massiliimalia timonensis</name>
    <dbReference type="NCBI Taxonomy" id="1987501"/>
    <lineage>
        <taxon>Bacteria</taxon>
        <taxon>Bacillati</taxon>
        <taxon>Bacillota</taxon>
        <taxon>Clostridia</taxon>
        <taxon>Eubacteriales</taxon>
        <taxon>Oscillospiraceae</taxon>
        <taxon>Massiliimalia</taxon>
    </lineage>
</organism>
<dbReference type="NCBIfam" id="TIGR03708">
    <property type="entry name" value="poly_P_AMP_trns"/>
    <property type="match status" value="1"/>
</dbReference>
<dbReference type="SUPFAM" id="SSF52540">
    <property type="entry name" value="P-loop containing nucleoside triphosphate hydrolases"/>
    <property type="match status" value="2"/>
</dbReference>
<name>A0A8J6PCU9_9FIRM</name>
<keyword evidence="3" id="KW-1185">Reference proteome</keyword>
<dbReference type="InterPro" id="IPR027417">
    <property type="entry name" value="P-loop_NTPase"/>
</dbReference>
<dbReference type="PANTHER" id="PTHR34383:SF3">
    <property type="entry name" value="POLYPHOSPHATE:AMP PHOSPHOTRANSFERASE"/>
    <property type="match status" value="1"/>
</dbReference>
<proteinExistence type="predicted"/>
<dbReference type="EMBL" id="JACRTL010000003">
    <property type="protein sequence ID" value="MBC8611003.1"/>
    <property type="molecule type" value="Genomic_DNA"/>
</dbReference>
<protein>
    <submittedName>
        <fullName evidence="2">Polyphosphate:AMP phosphotransferase</fullName>
    </submittedName>
</protein>